<dbReference type="Pfam" id="PF05175">
    <property type="entry name" value="MTS"/>
    <property type="match status" value="1"/>
</dbReference>
<reference evidence="4 5" key="1">
    <citation type="submission" date="2014-06" db="EMBL/GenBank/DDBJ databases">
        <authorList>
            <person name="Swart Estienne"/>
        </authorList>
    </citation>
    <scope>NUCLEOTIDE SEQUENCE [LARGE SCALE GENOMIC DNA]</scope>
    <source>
        <strain evidence="4 5">130c</strain>
    </source>
</reference>
<evidence type="ECO:0000313" key="5">
    <source>
        <dbReference type="Proteomes" id="UP000039865"/>
    </source>
</evidence>
<protein>
    <recommendedName>
        <fullName evidence="2">Methyltransferase-like protein 5</fullName>
    </recommendedName>
</protein>
<dbReference type="PRINTS" id="PR00507">
    <property type="entry name" value="N12N6MTFRASE"/>
</dbReference>
<dbReference type="Gene3D" id="3.40.50.150">
    <property type="entry name" value="Vaccinia Virus protein VP39"/>
    <property type="match status" value="1"/>
</dbReference>
<dbReference type="OrthoDB" id="7848332at2759"/>
<evidence type="ECO:0000256" key="1">
    <source>
        <dbReference type="ARBA" id="ARBA00009741"/>
    </source>
</evidence>
<dbReference type="GO" id="GO:0008988">
    <property type="term" value="F:rRNA (adenine-N6-)-methyltransferase activity"/>
    <property type="evidence" value="ECO:0007669"/>
    <property type="project" value="TreeGrafter"/>
</dbReference>
<dbReference type="InterPro" id="IPR029063">
    <property type="entry name" value="SAM-dependent_MTases_sf"/>
</dbReference>
<dbReference type="CDD" id="cd02440">
    <property type="entry name" value="AdoMet_MTases"/>
    <property type="match status" value="1"/>
</dbReference>
<dbReference type="Proteomes" id="UP000039865">
    <property type="component" value="Unassembled WGS sequence"/>
</dbReference>
<name>A0A078A1V6_STYLE</name>
<organism evidence="4 5">
    <name type="scientific">Stylonychia lemnae</name>
    <name type="common">Ciliate</name>
    <dbReference type="NCBI Taxonomy" id="5949"/>
    <lineage>
        <taxon>Eukaryota</taxon>
        <taxon>Sar</taxon>
        <taxon>Alveolata</taxon>
        <taxon>Ciliophora</taxon>
        <taxon>Intramacronucleata</taxon>
        <taxon>Spirotrichea</taxon>
        <taxon>Stichotrichia</taxon>
        <taxon>Sporadotrichida</taxon>
        <taxon>Oxytrichidae</taxon>
        <taxon>Stylonychinae</taxon>
        <taxon>Stylonychia</taxon>
    </lineage>
</organism>
<evidence type="ECO:0000259" key="3">
    <source>
        <dbReference type="Pfam" id="PF05175"/>
    </source>
</evidence>
<dbReference type="InParanoid" id="A0A078A1V6"/>
<dbReference type="InterPro" id="IPR051720">
    <property type="entry name" value="rRNA_MeTrfase/Polyamine_Synth"/>
</dbReference>
<dbReference type="AlphaFoldDB" id="A0A078A1V6"/>
<evidence type="ECO:0000313" key="4">
    <source>
        <dbReference type="EMBL" id="CDW75448.1"/>
    </source>
</evidence>
<dbReference type="PANTHER" id="PTHR23290:SF0">
    <property type="entry name" value="RRNA N6-ADENOSINE-METHYLTRANSFERASE METTL5"/>
    <property type="match status" value="1"/>
</dbReference>
<keyword evidence="5" id="KW-1185">Reference proteome</keyword>
<dbReference type="PROSITE" id="PS00092">
    <property type="entry name" value="N6_MTASE"/>
    <property type="match status" value="1"/>
</dbReference>
<evidence type="ECO:0000256" key="2">
    <source>
        <dbReference type="ARBA" id="ARBA00041374"/>
    </source>
</evidence>
<dbReference type="InterPro" id="IPR002052">
    <property type="entry name" value="DNA_methylase_N6_adenine_CS"/>
</dbReference>
<sequence length="158" mass="18118">MKKISAFKLKNFVSYLSCVEEFENPNVKLEQYMTPPDITANMFSIFHFEEDAIESKTIADFCCGTGMYSIASTYFKPDKVFGFDIDTEALQTCTENIENAELVDQIELVQCNICEIQDNPRFKDYFDTVIMNPPFGTKNNEGIDMKLLSTAIYVRIFS</sequence>
<dbReference type="GO" id="GO:0003676">
    <property type="term" value="F:nucleic acid binding"/>
    <property type="evidence" value="ECO:0007669"/>
    <property type="project" value="InterPro"/>
</dbReference>
<accession>A0A078A1V6</accession>
<dbReference type="InterPro" id="IPR007848">
    <property type="entry name" value="Small_mtfrase_dom"/>
</dbReference>
<proteinExistence type="inferred from homology"/>
<gene>
    <name evidence="4" type="primary">Contig7456.g7966</name>
    <name evidence="4" type="ORF">STYLEM_4438</name>
</gene>
<dbReference type="EMBL" id="CCKQ01004299">
    <property type="protein sequence ID" value="CDW75448.1"/>
    <property type="molecule type" value="Genomic_DNA"/>
</dbReference>
<feature type="domain" description="Methyltransferase small" evidence="3">
    <location>
        <begin position="47"/>
        <end position="143"/>
    </location>
</feature>
<dbReference type="SUPFAM" id="SSF53335">
    <property type="entry name" value="S-adenosyl-L-methionine-dependent methyltransferases"/>
    <property type="match status" value="1"/>
</dbReference>
<dbReference type="PANTHER" id="PTHR23290">
    <property type="entry name" value="RRNA N6-ADENOSINE-METHYLTRANSFERASE METTL5"/>
    <property type="match status" value="1"/>
</dbReference>
<comment type="similarity">
    <text evidence="1">Belongs to the methyltransferase superfamily. PrmA family.</text>
</comment>